<dbReference type="AlphaFoldDB" id="A0A196S8I3"/>
<gene>
    <name evidence="8" type="ORF">AV274_5663</name>
</gene>
<dbReference type="InterPro" id="IPR012677">
    <property type="entry name" value="Nucleotide-bd_a/b_plait_sf"/>
</dbReference>
<dbReference type="GO" id="GO:0003723">
    <property type="term" value="F:RNA binding"/>
    <property type="evidence" value="ECO:0007669"/>
    <property type="project" value="UniProtKB-UniRule"/>
</dbReference>
<dbReference type="Gene3D" id="1.10.10.10">
    <property type="entry name" value="Winged helix-like DNA-binding domain superfamily/Winged helix DNA-binding domain"/>
    <property type="match status" value="1"/>
</dbReference>
<evidence type="ECO:0008006" key="10">
    <source>
        <dbReference type="Google" id="ProtNLM"/>
    </source>
</evidence>
<feature type="signal peptide" evidence="5">
    <location>
        <begin position="1"/>
        <end position="27"/>
    </location>
</feature>
<dbReference type="STRING" id="478820.A0A196S8I3"/>
<keyword evidence="5" id="KW-0732">Signal</keyword>
<evidence type="ECO:0000256" key="3">
    <source>
        <dbReference type="PROSITE-ProRule" id="PRU00332"/>
    </source>
</evidence>
<evidence type="ECO:0000256" key="4">
    <source>
        <dbReference type="SAM" id="MobiDB-lite"/>
    </source>
</evidence>
<protein>
    <recommendedName>
        <fullName evidence="10">RRM domain-containing protein</fullName>
    </recommendedName>
</protein>
<dbReference type="SMART" id="SM00715">
    <property type="entry name" value="LA"/>
    <property type="match status" value="1"/>
</dbReference>
<dbReference type="PROSITE" id="PS50961">
    <property type="entry name" value="HTH_LA"/>
    <property type="match status" value="1"/>
</dbReference>
<dbReference type="InterPro" id="IPR058699">
    <property type="entry name" value="RRM_LARP4/4B"/>
</dbReference>
<dbReference type="InterPro" id="IPR006630">
    <property type="entry name" value="La_HTH"/>
</dbReference>
<evidence type="ECO:0000256" key="2">
    <source>
        <dbReference type="ARBA" id="ARBA00022884"/>
    </source>
</evidence>
<dbReference type="Gene3D" id="3.30.70.330">
    <property type="match status" value="1"/>
</dbReference>
<dbReference type="InterPro" id="IPR000504">
    <property type="entry name" value="RRM_dom"/>
</dbReference>
<feature type="region of interest" description="Disordered" evidence="4">
    <location>
        <begin position="279"/>
        <end position="303"/>
    </location>
</feature>
<dbReference type="PROSITE" id="PS50102">
    <property type="entry name" value="RRM"/>
    <property type="match status" value="1"/>
</dbReference>
<dbReference type="InterPro" id="IPR035979">
    <property type="entry name" value="RBD_domain_sf"/>
</dbReference>
<evidence type="ECO:0000313" key="9">
    <source>
        <dbReference type="Proteomes" id="UP000078348"/>
    </source>
</evidence>
<dbReference type="SMART" id="SM00360">
    <property type="entry name" value="RRM"/>
    <property type="match status" value="1"/>
</dbReference>
<feature type="region of interest" description="Disordered" evidence="4">
    <location>
        <begin position="415"/>
        <end position="445"/>
    </location>
</feature>
<dbReference type="InterPro" id="IPR036390">
    <property type="entry name" value="WH_DNA-bd_sf"/>
</dbReference>
<dbReference type="SUPFAM" id="SSF54928">
    <property type="entry name" value="RNA-binding domain, RBD"/>
    <property type="match status" value="1"/>
</dbReference>
<feature type="compositionally biased region" description="Basic residues" evidence="4">
    <location>
        <begin position="293"/>
        <end position="303"/>
    </location>
</feature>
<feature type="domain" description="RRM" evidence="6">
    <location>
        <begin position="163"/>
        <end position="234"/>
    </location>
</feature>
<keyword evidence="9" id="KW-1185">Reference proteome</keyword>
<dbReference type="PANTHER" id="PTHR22792">
    <property type="entry name" value="LUPUS LA PROTEIN-RELATED"/>
    <property type="match status" value="1"/>
</dbReference>
<dbReference type="EMBL" id="LXWW01000528">
    <property type="protein sequence ID" value="OAO12666.1"/>
    <property type="molecule type" value="Genomic_DNA"/>
</dbReference>
<accession>A0A196S8I3</accession>
<evidence type="ECO:0000256" key="5">
    <source>
        <dbReference type="SAM" id="SignalP"/>
    </source>
</evidence>
<comment type="caution">
    <text evidence="8">The sequence shown here is derived from an EMBL/GenBank/DDBJ whole genome shotgun (WGS) entry which is preliminary data.</text>
</comment>
<evidence type="ECO:0000256" key="1">
    <source>
        <dbReference type="ARBA" id="ARBA00022553"/>
    </source>
</evidence>
<sequence length="445" mass="49276">MGNVPFSHSNTTLLFTTLLLFTAFVFAAHEPTTERFFPCSLLWRVLRSVCKRFAVEVEMNYQAPVFSASGTNAGTTDYKEELNKIREQMETLLSIEGMAETAMLPSYMNEDGFLPVSLLLNLISTSLPSLSVDTVIEAVQGSDKVVVDGETKMIRPAIPVERKTIILRDVADDVTEDDIRQLFEGVGSVESIKPPVGNNWFIVMTSEAEALSALKTLRSQTLKDMAVHARIKNESRIMTINRMINALRESMPESSNPYFSSMQFSMFSSANMTDAPASDFSQANRKGVNNRGNKTRGKRSRRHAANMKPIVLPQLSNVSSFPPLVFTGGEASGYGAGFVHYSKEELLDIVKGVKDLSLPATPEGDFSLVLSATPNSELVSKQRTMSIDQSIEAGKPRTFSVDSVDYTTMLVGDEEEAVKEEVRRRRKNRKPKKLDYAKAIGKGKK</sequence>
<dbReference type="InterPro" id="IPR036388">
    <property type="entry name" value="WH-like_DNA-bd_sf"/>
</dbReference>
<feature type="domain" description="HTH La-type RNA-binding" evidence="7">
    <location>
        <begin position="75"/>
        <end position="164"/>
    </location>
</feature>
<name>A0A196S8I3_BLAHN</name>
<dbReference type="Pfam" id="PF26088">
    <property type="entry name" value="RRM_LARP4"/>
    <property type="match status" value="1"/>
</dbReference>
<evidence type="ECO:0000259" key="7">
    <source>
        <dbReference type="PROSITE" id="PS50961"/>
    </source>
</evidence>
<organism evidence="8 9">
    <name type="scientific">Blastocystis sp. subtype 1 (strain ATCC 50177 / NandII)</name>
    <dbReference type="NCBI Taxonomy" id="478820"/>
    <lineage>
        <taxon>Eukaryota</taxon>
        <taxon>Sar</taxon>
        <taxon>Stramenopiles</taxon>
        <taxon>Bigyra</taxon>
        <taxon>Opalozoa</taxon>
        <taxon>Opalinata</taxon>
        <taxon>Blastocystidae</taxon>
        <taxon>Blastocystis</taxon>
    </lineage>
</organism>
<keyword evidence="1" id="KW-0597">Phosphoprotein</keyword>
<dbReference type="Proteomes" id="UP000078348">
    <property type="component" value="Unassembled WGS sequence"/>
</dbReference>
<keyword evidence="2 3" id="KW-0694">RNA-binding</keyword>
<dbReference type="InterPro" id="IPR045180">
    <property type="entry name" value="La_dom_prot"/>
</dbReference>
<evidence type="ECO:0000259" key="6">
    <source>
        <dbReference type="PROSITE" id="PS50102"/>
    </source>
</evidence>
<reference evidence="8 9" key="1">
    <citation type="submission" date="2016-05" db="EMBL/GenBank/DDBJ databases">
        <title>Nuclear genome of Blastocystis sp. subtype 1 NandII.</title>
        <authorList>
            <person name="Gentekaki E."/>
            <person name="Curtis B."/>
            <person name="Stairs C."/>
            <person name="Eme L."/>
            <person name="Herman E."/>
            <person name="Klimes V."/>
            <person name="Arias M.C."/>
            <person name="Elias M."/>
            <person name="Hilliou F."/>
            <person name="Klute M."/>
            <person name="Malik S.-B."/>
            <person name="Pightling A."/>
            <person name="Rachubinski R."/>
            <person name="Salas D."/>
            <person name="Schlacht A."/>
            <person name="Suga H."/>
            <person name="Archibald J."/>
            <person name="Ball S.G."/>
            <person name="Clark G."/>
            <person name="Dacks J."/>
            <person name="Van Der Giezen M."/>
            <person name="Tsaousis A."/>
            <person name="Roger A."/>
        </authorList>
    </citation>
    <scope>NUCLEOTIDE SEQUENCE [LARGE SCALE GENOMIC DNA]</scope>
    <source>
        <strain evidence="9">ATCC 50177 / NandII</strain>
    </source>
</reference>
<feature type="chain" id="PRO_5008274455" description="RRM domain-containing protein" evidence="5">
    <location>
        <begin position="28"/>
        <end position="445"/>
    </location>
</feature>
<evidence type="ECO:0000313" key="8">
    <source>
        <dbReference type="EMBL" id="OAO12666.1"/>
    </source>
</evidence>
<dbReference type="OrthoDB" id="207156at2759"/>
<dbReference type="SUPFAM" id="SSF46785">
    <property type="entry name" value="Winged helix' DNA-binding domain"/>
    <property type="match status" value="1"/>
</dbReference>
<proteinExistence type="predicted"/>